<dbReference type="Pfam" id="PF06294">
    <property type="entry name" value="CH_2"/>
    <property type="match status" value="1"/>
</dbReference>
<evidence type="ECO:0000313" key="4">
    <source>
        <dbReference type="Proteomes" id="UP000039865"/>
    </source>
</evidence>
<feature type="compositionally biased region" description="Polar residues" evidence="1">
    <location>
        <begin position="576"/>
        <end position="602"/>
    </location>
</feature>
<evidence type="ECO:0000259" key="2">
    <source>
        <dbReference type="PROSITE" id="PS50021"/>
    </source>
</evidence>
<feature type="region of interest" description="Disordered" evidence="1">
    <location>
        <begin position="884"/>
        <end position="925"/>
    </location>
</feature>
<keyword evidence="4" id="KW-1185">Reference proteome</keyword>
<dbReference type="PROSITE" id="PS50021">
    <property type="entry name" value="CH"/>
    <property type="match status" value="1"/>
</dbReference>
<accession>A0A078AYV3</accession>
<feature type="region of interest" description="Disordered" evidence="1">
    <location>
        <begin position="202"/>
        <end position="232"/>
    </location>
</feature>
<dbReference type="InterPro" id="IPR001715">
    <property type="entry name" value="CH_dom"/>
</dbReference>
<feature type="compositionally biased region" description="Polar residues" evidence="1">
    <location>
        <begin position="211"/>
        <end position="222"/>
    </location>
</feature>
<dbReference type="GO" id="GO:0051493">
    <property type="term" value="P:regulation of cytoskeleton organization"/>
    <property type="evidence" value="ECO:0007669"/>
    <property type="project" value="TreeGrafter"/>
</dbReference>
<dbReference type="PANTHER" id="PTHR12509">
    <property type="entry name" value="SPERMATOGENESIS-ASSOCIATED 4-RELATED"/>
    <property type="match status" value="1"/>
</dbReference>
<dbReference type="InterPro" id="IPR052111">
    <property type="entry name" value="Spermatogenesis_Ciliary_MAP"/>
</dbReference>
<dbReference type="Gene3D" id="1.10.418.10">
    <property type="entry name" value="Calponin-like domain"/>
    <property type="match status" value="1"/>
</dbReference>
<dbReference type="InterPro" id="IPR010441">
    <property type="entry name" value="CH_2"/>
</dbReference>
<feature type="domain" description="Calponin-homology (CH)" evidence="2">
    <location>
        <begin position="2"/>
        <end position="106"/>
    </location>
</feature>
<name>A0A078AYV3_STYLE</name>
<dbReference type="OrthoDB" id="62528at2759"/>
<dbReference type="PANTHER" id="PTHR12509:SF8">
    <property type="entry name" value="SPERMATOGENESIS-ASSOCIATED PROTEIN 4"/>
    <property type="match status" value="1"/>
</dbReference>
<reference evidence="3 4" key="1">
    <citation type="submission" date="2014-06" db="EMBL/GenBank/DDBJ databases">
        <authorList>
            <person name="Swart Estienne"/>
        </authorList>
    </citation>
    <scope>NUCLEOTIDE SEQUENCE [LARGE SCALE GENOMIC DNA]</scope>
    <source>
        <strain evidence="3 4">130c</strain>
    </source>
</reference>
<feature type="compositionally biased region" description="Basic and acidic residues" evidence="1">
    <location>
        <begin position="566"/>
        <end position="575"/>
    </location>
</feature>
<dbReference type="InParanoid" id="A0A078AYV3"/>
<feature type="region of interest" description="Disordered" evidence="1">
    <location>
        <begin position="566"/>
        <end position="604"/>
    </location>
</feature>
<dbReference type="InterPro" id="IPR036872">
    <property type="entry name" value="CH_dom_sf"/>
</dbReference>
<dbReference type="OMA" id="LLEREMC"/>
<dbReference type="GO" id="GO:0005930">
    <property type="term" value="C:axoneme"/>
    <property type="evidence" value="ECO:0007669"/>
    <property type="project" value="TreeGrafter"/>
</dbReference>
<sequence length="925" mass="107959">MITFPRELHLWLQSLNLTYKISNPKRDLSNGWVFAEIFSRYYPDDLEMYQYDNGFKLDKKVNNWEHLQKFFKKKSIPIEYSDYDPVIHCAPDAGYKLLKKVYKALTSREIDDNLQPIQQQHMQDNVDPDYAKPTIAKKMKDHELARIADAKRQSEKAKTVITTHNDMLRSERLNPERYTKTKRGFASVKHVELASAKVLSQTKRGLARGQLSKNDTSNQGEQPPQGDVKPVQVKTANKSIRVMKQEANQKRENQNKLPGGIQEEDSDELILDNILVDIVGQNLANKMSKSDPEYKNFKENYDKIIQYFTDRFSYITDELIFDIFQEMNDRQEEIVNVLSRNMLDFCDLIRFFSKCFKQINPMITIGSSTNEDGAVQNKGKNIFQLMNETLAQVANKLLNNDPLQTEIYFLEYGIDELLEIMVDNLFKRNDMVYLLYCFVQNTTNSHLRVLQKIKEKIGSTKKDAYYFIISKLLLYESEDISPEIYNFYLRDAAQGIYQQSPVTRTKCISILSYFSRIQLGPILPMIPVLQKMCKEDYWELKGQLLILCSNALLFFNTQVDESEQFRDKQDEDKIVETSNEQSRIQQTDRQTFDRSPNQNNKFKNMIPGGQINDQVIETYTPIIFEMIHSILTSTAPKATIKIGLIYLAKILHFYPEYTATYLQILLNAPDNIRSATLEVEPLPGTEEEVYVSGGNTDKYRTYGAPHEWNSLYIAQALEKYVISNNLENLEWAHIEIFEACLQQDFKDEELDQWLVIFASLKNYLFISLCYRDFSNTSIEILKKFFCHQQMQPSILKECLEIFIKTLQLLYQPDCDNDCKQNVREFLEFLHDYEDSTQDLKDFVYNSIKSFAEVNQKAYQSSNLIDLMNKVVEFRRGEIFDDQASMRNSQQYTHDDRMHTNSSGPNPMESPANFGKPQGFRGSRKF</sequence>
<dbReference type="SUPFAM" id="SSF47576">
    <property type="entry name" value="Calponin-homology domain, CH-domain"/>
    <property type="match status" value="1"/>
</dbReference>
<gene>
    <name evidence="3" type="primary">Contig889.g964</name>
    <name evidence="3" type="ORF">STYLEM_16447</name>
</gene>
<organism evidence="3 4">
    <name type="scientific">Stylonychia lemnae</name>
    <name type="common">Ciliate</name>
    <dbReference type="NCBI Taxonomy" id="5949"/>
    <lineage>
        <taxon>Eukaryota</taxon>
        <taxon>Sar</taxon>
        <taxon>Alveolata</taxon>
        <taxon>Ciliophora</taxon>
        <taxon>Intramacronucleata</taxon>
        <taxon>Spirotrichea</taxon>
        <taxon>Stichotrichia</taxon>
        <taxon>Sporadotrichida</taxon>
        <taxon>Oxytrichidae</taxon>
        <taxon>Stylonychinae</taxon>
        <taxon>Stylonychia</taxon>
    </lineage>
</organism>
<evidence type="ECO:0000313" key="3">
    <source>
        <dbReference type="EMBL" id="CDW87344.1"/>
    </source>
</evidence>
<dbReference type="SUPFAM" id="SSF48371">
    <property type="entry name" value="ARM repeat"/>
    <property type="match status" value="1"/>
</dbReference>
<proteinExistence type="predicted"/>
<dbReference type="Proteomes" id="UP000039865">
    <property type="component" value="Unassembled WGS sequence"/>
</dbReference>
<protein>
    <submittedName>
        <fullName evidence="3">Spermatogenesis associated 4</fullName>
    </submittedName>
</protein>
<dbReference type="EMBL" id="CCKQ01015528">
    <property type="protein sequence ID" value="CDW87344.1"/>
    <property type="molecule type" value="Genomic_DNA"/>
</dbReference>
<dbReference type="InterPro" id="IPR016024">
    <property type="entry name" value="ARM-type_fold"/>
</dbReference>
<dbReference type="AlphaFoldDB" id="A0A078AYV3"/>
<dbReference type="GO" id="GO:0008017">
    <property type="term" value="F:microtubule binding"/>
    <property type="evidence" value="ECO:0007669"/>
    <property type="project" value="TreeGrafter"/>
</dbReference>
<evidence type="ECO:0000256" key="1">
    <source>
        <dbReference type="SAM" id="MobiDB-lite"/>
    </source>
</evidence>